<dbReference type="Proteomes" id="UP001529235">
    <property type="component" value="Unassembled WGS sequence"/>
</dbReference>
<keyword evidence="1" id="KW-1133">Transmembrane helix</keyword>
<keyword evidence="1" id="KW-0472">Membrane</keyword>
<sequence>MALAISIAINSLALYAVISIVRRYRIAEQSARIERTVRKAHISRKKYIVASSQIRKVRGSIFKLSMFQFIIPFTSYIIALVLYLLISIAVFGYYIDVVSIKGACLAPIPIAFPTITGCSISLIWIHFLVFILYLPLYDYYTKKYLS</sequence>
<reference evidence="2 3" key="1">
    <citation type="submission" date="2023-05" db="EMBL/GenBank/DDBJ databases">
        <title>A new hyperthermophilic archaea 'Ignisphaera cupida' sp. nov. and description of the family 'Ignisphaeraceae' fam. nov.</title>
        <authorList>
            <person name="Podosokorskaya O.A."/>
            <person name="Elcheninov A.G."/>
            <person name="Klukina A."/>
            <person name="Merkel A.Y."/>
        </authorList>
    </citation>
    <scope>NUCLEOTIDE SEQUENCE [LARGE SCALE GENOMIC DNA]</scope>
    <source>
        <strain evidence="2 3">4213-co</strain>
    </source>
</reference>
<proteinExistence type="predicted"/>
<evidence type="ECO:0008006" key="4">
    <source>
        <dbReference type="Google" id="ProtNLM"/>
    </source>
</evidence>
<organism evidence="2 3">
    <name type="scientific">Ignisphaera cupida</name>
    <dbReference type="NCBI Taxonomy" id="3050454"/>
    <lineage>
        <taxon>Archaea</taxon>
        <taxon>Thermoproteota</taxon>
        <taxon>Thermoprotei</taxon>
        <taxon>Desulfurococcales</taxon>
        <taxon>Desulfurococcaceae</taxon>
        <taxon>Ignisphaera</taxon>
    </lineage>
</organism>
<gene>
    <name evidence="2" type="ORF">QPL79_00960</name>
</gene>
<accession>A0ABD4Z460</accession>
<name>A0ABD4Z460_9CREN</name>
<feature type="transmembrane region" description="Helical" evidence="1">
    <location>
        <begin position="73"/>
        <end position="95"/>
    </location>
</feature>
<feature type="transmembrane region" description="Helical" evidence="1">
    <location>
        <begin position="110"/>
        <end position="136"/>
    </location>
</feature>
<protein>
    <recommendedName>
        <fullName evidence="4">DUF106 domain-containing protein</fullName>
    </recommendedName>
</protein>
<comment type="caution">
    <text evidence="2">The sequence shown here is derived from an EMBL/GenBank/DDBJ whole genome shotgun (WGS) entry which is preliminary data.</text>
</comment>
<keyword evidence="3" id="KW-1185">Reference proteome</keyword>
<dbReference type="AlphaFoldDB" id="A0ABD4Z460"/>
<evidence type="ECO:0000313" key="2">
    <source>
        <dbReference type="EMBL" id="MDK6027935.1"/>
    </source>
</evidence>
<evidence type="ECO:0000256" key="1">
    <source>
        <dbReference type="SAM" id="Phobius"/>
    </source>
</evidence>
<dbReference type="EMBL" id="JASNVW010000001">
    <property type="protein sequence ID" value="MDK6027935.1"/>
    <property type="molecule type" value="Genomic_DNA"/>
</dbReference>
<feature type="transmembrane region" description="Helical" evidence="1">
    <location>
        <begin position="6"/>
        <end position="24"/>
    </location>
</feature>
<keyword evidence="1" id="KW-0812">Transmembrane</keyword>
<evidence type="ECO:0000313" key="3">
    <source>
        <dbReference type="Proteomes" id="UP001529235"/>
    </source>
</evidence>
<dbReference type="RefSeq" id="WP_285272913.1">
    <property type="nucleotide sequence ID" value="NZ_JASNVW010000001.1"/>
</dbReference>